<dbReference type="RefSeq" id="WP_324269156.1">
    <property type="nucleotide sequence ID" value="NZ_JAWLNX010000032.1"/>
</dbReference>
<sequence length="280" mass="30373">MKRFEGKVVFVTGVARGQARQHAVRFAREGAHIVGLDLADDISTVHYPSASRADLDETARLIETEGGKHVLHQGDVRDQAAIDKAVQDGLERFGRIDIVLPMAGITSLGALWELSDEQWNEMIGINLTGVWRTLRATIPHVIAGESGGSIVLTGSIAGLMGMPYLGHYTASKHGINGIMRSLANELAPHAIRVNSVNPTNVATPMIHNDATYQHFCPDVHGATQQDAIPVFQSYNLLQTPWIEPDDVSNAVLWLCSEEARYLTGVALPVDTGTTVKWPGN</sequence>
<dbReference type="InterPro" id="IPR002347">
    <property type="entry name" value="SDR_fam"/>
</dbReference>
<dbReference type="NCBIfam" id="TIGR03971">
    <property type="entry name" value="SDR_subfam_1"/>
    <property type="match status" value="1"/>
</dbReference>
<name>A0ABU6AK88_9PSEU</name>
<dbReference type="Proteomes" id="UP001327093">
    <property type="component" value="Unassembled WGS sequence"/>
</dbReference>
<proteinExistence type="inferred from homology"/>
<evidence type="ECO:0000256" key="1">
    <source>
        <dbReference type="ARBA" id="ARBA00006484"/>
    </source>
</evidence>
<comment type="similarity">
    <text evidence="1">Belongs to the short-chain dehydrogenases/reductases (SDR) family.</text>
</comment>
<dbReference type="InterPro" id="IPR036291">
    <property type="entry name" value="NAD(P)-bd_dom_sf"/>
</dbReference>
<comment type="caution">
    <text evidence="4">The sequence shown here is derived from an EMBL/GenBank/DDBJ whole genome shotgun (WGS) entry which is preliminary data.</text>
</comment>
<evidence type="ECO:0000256" key="2">
    <source>
        <dbReference type="ARBA" id="ARBA00023002"/>
    </source>
</evidence>
<accession>A0ABU6AK88</accession>
<dbReference type="Gene3D" id="3.40.50.720">
    <property type="entry name" value="NAD(P)-binding Rossmann-like Domain"/>
    <property type="match status" value="1"/>
</dbReference>
<organism evidence="4 5">
    <name type="scientific">Saccharopolyspora mangrovi</name>
    <dbReference type="NCBI Taxonomy" id="3082379"/>
    <lineage>
        <taxon>Bacteria</taxon>
        <taxon>Bacillati</taxon>
        <taxon>Actinomycetota</taxon>
        <taxon>Actinomycetes</taxon>
        <taxon>Pseudonocardiales</taxon>
        <taxon>Pseudonocardiaceae</taxon>
        <taxon>Saccharopolyspora</taxon>
    </lineage>
</organism>
<dbReference type="CDD" id="cd05233">
    <property type="entry name" value="SDR_c"/>
    <property type="match status" value="1"/>
</dbReference>
<dbReference type="InterPro" id="IPR023985">
    <property type="entry name" value="SDR_subfam_1"/>
</dbReference>
<evidence type="ECO:0000313" key="5">
    <source>
        <dbReference type="Proteomes" id="UP001327093"/>
    </source>
</evidence>
<dbReference type="Pfam" id="PF13561">
    <property type="entry name" value="adh_short_C2"/>
    <property type="match status" value="1"/>
</dbReference>
<dbReference type="PANTHER" id="PTHR24321">
    <property type="entry name" value="DEHYDROGENASES, SHORT CHAIN"/>
    <property type="match status" value="1"/>
</dbReference>
<dbReference type="PROSITE" id="PS00061">
    <property type="entry name" value="ADH_SHORT"/>
    <property type="match status" value="1"/>
</dbReference>
<keyword evidence="5" id="KW-1185">Reference proteome</keyword>
<dbReference type="NCBIfam" id="NF009467">
    <property type="entry name" value="PRK12826.1-3"/>
    <property type="match status" value="1"/>
</dbReference>
<keyword evidence="3" id="KW-0520">NAD</keyword>
<dbReference type="EMBL" id="JAWLNX010000032">
    <property type="protein sequence ID" value="MEB3371730.1"/>
    <property type="molecule type" value="Genomic_DNA"/>
</dbReference>
<protein>
    <submittedName>
        <fullName evidence="4">Mycofactocin-coupled SDR family oxidoreductase</fullName>
    </submittedName>
</protein>
<reference evidence="4 5" key="1">
    <citation type="submission" date="2023-10" db="EMBL/GenBank/DDBJ databases">
        <title>Saccharopolyspora sp. nov., isolated from mangrove soil.</title>
        <authorList>
            <person name="Lu Y."/>
            <person name="Liu W."/>
        </authorList>
    </citation>
    <scope>NUCLEOTIDE SEQUENCE [LARGE SCALE GENOMIC DNA]</scope>
    <source>
        <strain evidence="4 5">S2-29</strain>
    </source>
</reference>
<dbReference type="PANTHER" id="PTHR24321:SF8">
    <property type="entry name" value="ESTRADIOL 17-BETA-DEHYDROGENASE 8-RELATED"/>
    <property type="match status" value="1"/>
</dbReference>
<dbReference type="SUPFAM" id="SSF51735">
    <property type="entry name" value="NAD(P)-binding Rossmann-fold domains"/>
    <property type="match status" value="1"/>
</dbReference>
<dbReference type="PRINTS" id="PR00081">
    <property type="entry name" value="GDHRDH"/>
</dbReference>
<evidence type="ECO:0000256" key="3">
    <source>
        <dbReference type="ARBA" id="ARBA00023027"/>
    </source>
</evidence>
<gene>
    <name evidence="4" type="ORF">R4I43_30445</name>
</gene>
<keyword evidence="2" id="KW-0560">Oxidoreductase</keyword>
<evidence type="ECO:0000313" key="4">
    <source>
        <dbReference type="EMBL" id="MEB3371730.1"/>
    </source>
</evidence>
<dbReference type="PRINTS" id="PR00080">
    <property type="entry name" value="SDRFAMILY"/>
</dbReference>
<dbReference type="InterPro" id="IPR020904">
    <property type="entry name" value="Sc_DH/Rdtase_CS"/>
</dbReference>